<dbReference type="InterPro" id="IPR024690">
    <property type="entry name" value="CN_hydtase_beta_dom_C"/>
</dbReference>
<dbReference type="Proteomes" id="UP001432062">
    <property type="component" value="Chromosome"/>
</dbReference>
<evidence type="ECO:0000259" key="7">
    <source>
        <dbReference type="Pfam" id="PF21006"/>
    </source>
</evidence>
<dbReference type="InterPro" id="IPR042262">
    <property type="entry name" value="CN_hydtase_beta_C"/>
</dbReference>
<dbReference type="Pfam" id="PF02211">
    <property type="entry name" value="NHase_beta_C"/>
    <property type="match status" value="1"/>
</dbReference>
<dbReference type="EC" id="4.2.1.84" evidence="5"/>
<evidence type="ECO:0000313" key="9">
    <source>
        <dbReference type="Proteomes" id="UP001432062"/>
    </source>
</evidence>
<evidence type="ECO:0000259" key="6">
    <source>
        <dbReference type="Pfam" id="PF02211"/>
    </source>
</evidence>
<dbReference type="InterPro" id="IPR008990">
    <property type="entry name" value="Elect_transpt_acc-like_dom_sf"/>
</dbReference>
<dbReference type="EMBL" id="CP109441">
    <property type="protein sequence ID" value="WUV44745.1"/>
    <property type="molecule type" value="Genomic_DNA"/>
</dbReference>
<evidence type="ECO:0000256" key="3">
    <source>
        <dbReference type="ARBA" id="ARBA00023239"/>
    </source>
</evidence>
<proteinExistence type="inferred from homology"/>
<accession>A0ABZ1YNC4</accession>
<dbReference type="Pfam" id="PF21006">
    <property type="entry name" value="NHase_beta_N"/>
    <property type="match status" value="1"/>
</dbReference>
<dbReference type="Gene3D" id="1.10.472.20">
    <property type="entry name" value="Nitrile hydratase, beta subunit"/>
    <property type="match status" value="1"/>
</dbReference>
<evidence type="ECO:0000256" key="5">
    <source>
        <dbReference type="PIRNR" id="PIRNR001427"/>
    </source>
</evidence>
<reference evidence="8" key="1">
    <citation type="submission" date="2022-10" db="EMBL/GenBank/DDBJ databases">
        <title>The complete genomes of actinobacterial strains from the NBC collection.</title>
        <authorList>
            <person name="Joergensen T.S."/>
            <person name="Alvarez Arevalo M."/>
            <person name="Sterndorff E.B."/>
            <person name="Faurdal D."/>
            <person name="Vuksanovic O."/>
            <person name="Mourched A.-S."/>
            <person name="Charusanti P."/>
            <person name="Shaw S."/>
            <person name="Blin K."/>
            <person name="Weber T."/>
        </authorList>
    </citation>
    <scope>NUCLEOTIDE SEQUENCE</scope>
    <source>
        <strain evidence="8">NBC_01482</strain>
    </source>
</reference>
<dbReference type="NCBIfam" id="TIGR03888">
    <property type="entry name" value="nitrile_beta"/>
    <property type="match status" value="1"/>
</dbReference>
<comment type="function">
    <text evidence="1 5">NHase catalyzes the hydration of various nitrile compounds to the corresponding amides.</text>
</comment>
<evidence type="ECO:0000256" key="2">
    <source>
        <dbReference type="ARBA" id="ARBA00009098"/>
    </source>
</evidence>
<dbReference type="GO" id="GO:0018822">
    <property type="term" value="F:nitrile hydratase activity"/>
    <property type="evidence" value="ECO:0007669"/>
    <property type="project" value="UniProtKB-EC"/>
</dbReference>
<dbReference type="RefSeq" id="WP_329407819.1">
    <property type="nucleotide sequence ID" value="NZ_CP109441.1"/>
</dbReference>
<gene>
    <name evidence="8" type="primary">nthB</name>
    <name evidence="8" type="ORF">OG563_37245</name>
</gene>
<dbReference type="Gene3D" id="2.30.30.50">
    <property type="match status" value="1"/>
</dbReference>
<sequence>MTCSPFSTQELMMDGIHDLAGRQGFGRVPHTANADIGPTFKEDWEHIPYSLFFLGVELGYFSVDEIRHVVERMEPRHYLTSPYYERYAIGVASLMVEKNVLTQEEIERLAGGPFPLALPAISEGRPAIVPETPFEVGDQVRVKDDFFAGHVRYPAFCRGKVGTVQHRTSRSWPFPDAIGHGRDDAGAQPTYGVEFGSAELFGNDTDGTAVVVDLFGGYLERLA</sequence>
<dbReference type="InterPro" id="IPR049054">
    <property type="entry name" value="CN_hydtase_beta-like_N"/>
</dbReference>
<feature type="domain" description="Nitrile hydratase beta subunit-like N-terminal" evidence="7">
    <location>
        <begin position="13"/>
        <end position="108"/>
    </location>
</feature>
<dbReference type="InterPro" id="IPR003168">
    <property type="entry name" value="Nitrile_hydratase_bsu"/>
</dbReference>
<name>A0ABZ1YNC4_9NOCA</name>
<organism evidence="8 9">
    <name type="scientific">Nocardia vinacea</name>
    <dbReference type="NCBI Taxonomy" id="96468"/>
    <lineage>
        <taxon>Bacteria</taxon>
        <taxon>Bacillati</taxon>
        <taxon>Actinomycetota</taxon>
        <taxon>Actinomycetes</taxon>
        <taxon>Mycobacteriales</taxon>
        <taxon>Nocardiaceae</taxon>
        <taxon>Nocardia</taxon>
    </lineage>
</organism>
<evidence type="ECO:0000313" key="8">
    <source>
        <dbReference type="EMBL" id="WUV44745.1"/>
    </source>
</evidence>
<comment type="catalytic activity">
    <reaction evidence="4 5">
        <text>an aliphatic primary amide = an aliphatic nitrile + H2O</text>
        <dbReference type="Rhea" id="RHEA:12673"/>
        <dbReference type="ChEBI" id="CHEBI:15377"/>
        <dbReference type="ChEBI" id="CHEBI:65285"/>
        <dbReference type="ChEBI" id="CHEBI:80291"/>
        <dbReference type="EC" id="4.2.1.84"/>
    </reaction>
</comment>
<protein>
    <recommendedName>
        <fullName evidence="5">Nitrile hydratase subunit beta</fullName>
        <shortName evidence="5">NHase</shortName>
        <ecNumber evidence="5">4.2.1.84</ecNumber>
    </recommendedName>
</protein>
<dbReference type="SUPFAM" id="SSF50090">
    <property type="entry name" value="Electron transport accessory proteins"/>
    <property type="match status" value="1"/>
</dbReference>
<feature type="domain" description="Nitrile hydratase beta subunit" evidence="6">
    <location>
        <begin position="125"/>
        <end position="220"/>
    </location>
</feature>
<comment type="similarity">
    <text evidence="2 5">Belongs to the nitrile hydratase subunit beta family.</text>
</comment>
<evidence type="ECO:0000256" key="1">
    <source>
        <dbReference type="ARBA" id="ARBA00004042"/>
    </source>
</evidence>
<dbReference type="PIRSF" id="PIRSF001427">
    <property type="entry name" value="NHase_beta"/>
    <property type="match status" value="1"/>
</dbReference>
<keyword evidence="9" id="KW-1185">Reference proteome</keyword>
<keyword evidence="3 5" id="KW-0456">Lyase</keyword>
<evidence type="ECO:0000256" key="4">
    <source>
        <dbReference type="ARBA" id="ARBA00044877"/>
    </source>
</evidence>